<keyword evidence="2 4" id="KW-0547">Nucleotide-binding</keyword>
<dbReference type="InterPro" id="IPR036451">
    <property type="entry name" value="CblAdoTrfase-like_sf"/>
</dbReference>
<sequence length="195" mass="21842">MITITKTSQLRCILTTVTCLTVNRTKTSFGSKLSTKLDSSIPKICTKTGDKGFSNTYTGERRPKEDHVFEALGTTDEMSLIQCVLQDVGSNIATPWSSKSKLSSQPVADLESCLNAFTEELPPLTNFILPNAAARLVFNLPKFSHVTPLLRSLHWLPLINFHLTSSHRLSDYLFTVARYTAMKEGNEEKIYKRPE</sequence>
<protein>
    <recommendedName>
        <fullName evidence="5">Cobalamin adenosyltransferase-like domain-containing protein</fullName>
    </recommendedName>
</protein>
<keyword evidence="7" id="KW-1185">Reference proteome</keyword>
<comment type="similarity">
    <text evidence="4">Belongs to the Cob(I)alamin adenosyltransferase family.</text>
</comment>
<dbReference type="GO" id="GO:0008817">
    <property type="term" value="F:corrinoid adenosyltransferase activity"/>
    <property type="evidence" value="ECO:0007669"/>
    <property type="project" value="TreeGrafter"/>
</dbReference>
<dbReference type="OMA" id="MDMMSHL"/>
<proteinExistence type="inferred from homology"/>
<dbReference type="PANTHER" id="PTHR12213">
    <property type="entry name" value="CORRINOID ADENOSYLTRANSFERASE"/>
    <property type="match status" value="1"/>
</dbReference>
<name>A0A674A2F8_SALTR</name>
<dbReference type="AlphaFoldDB" id="A0A674A2F8"/>
<dbReference type="InterPro" id="IPR029499">
    <property type="entry name" value="PduO-typ"/>
</dbReference>
<reference evidence="6" key="2">
    <citation type="submission" date="2025-09" db="UniProtKB">
        <authorList>
            <consortium name="Ensembl"/>
        </authorList>
    </citation>
    <scope>IDENTIFICATION</scope>
</reference>
<keyword evidence="3 4" id="KW-0067">ATP-binding</keyword>
<dbReference type="Ensembl" id="ENSSTUT00000055645.1">
    <property type="protein sequence ID" value="ENSSTUP00000053230.1"/>
    <property type="gene ID" value="ENSSTUG00000022489.1"/>
</dbReference>
<dbReference type="GeneTree" id="ENSGT00990000210642"/>
<evidence type="ECO:0000313" key="7">
    <source>
        <dbReference type="Proteomes" id="UP000472277"/>
    </source>
</evidence>
<evidence type="ECO:0000259" key="5">
    <source>
        <dbReference type="Pfam" id="PF01923"/>
    </source>
</evidence>
<keyword evidence="1 4" id="KW-0808">Transferase</keyword>
<feature type="domain" description="Cobalamin adenosyltransferase-like" evidence="5">
    <location>
        <begin position="44"/>
        <end position="132"/>
    </location>
</feature>
<evidence type="ECO:0000256" key="4">
    <source>
        <dbReference type="RuleBase" id="RU366026"/>
    </source>
</evidence>
<dbReference type="SUPFAM" id="SSF89028">
    <property type="entry name" value="Cobalamin adenosyltransferase-like"/>
    <property type="match status" value="1"/>
</dbReference>
<dbReference type="Gene3D" id="1.20.1200.10">
    <property type="entry name" value="Cobalamin adenosyltransferase-like"/>
    <property type="match status" value="2"/>
</dbReference>
<organism evidence="6 7">
    <name type="scientific">Salmo trutta</name>
    <name type="common">Brown trout</name>
    <dbReference type="NCBI Taxonomy" id="8032"/>
    <lineage>
        <taxon>Eukaryota</taxon>
        <taxon>Metazoa</taxon>
        <taxon>Chordata</taxon>
        <taxon>Craniata</taxon>
        <taxon>Vertebrata</taxon>
        <taxon>Euteleostomi</taxon>
        <taxon>Actinopterygii</taxon>
        <taxon>Neopterygii</taxon>
        <taxon>Teleostei</taxon>
        <taxon>Protacanthopterygii</taxon>
        <taxon>Salmoniformes</taxon>
        <taxon>Salmonidae</taxon>
        <taxon>Salmoninae</taxon>
        <taxon>Salmo</taxon>
    </lineage>
</organism>
<dbReference type="PANTHER" id="PTHR12213:SF0">
    <property type="entry name" value="CORRINOID ADENOSYLTRANSFERASE MMAB"/>
    <property type="match status" value="1"/>
</dbReference>
<reference evidence="6" key="1">
    <citation type="submission" date="2025-08" db="UniProtKB">
        <authorList>
            <consortium name="Ensembl"/>
        </authorList>
    </citation>
    <scope>IDENTIFICATION</scope>
</reference>
<dbReference type="Proteomes" id="UP000472277">
    <property type="component" value="Chromosome 27"/>
</dbReference>
<dbReference type="Pfam" id="PF01923">
    <property type="entry name" value="Cob_adeno_trans"/>
    <property type="match status" value="1"/>
</dbReference>
<evidence type="ECO:0000313" key="6">
    <source>
        <dbReference type="Ensembl" id="ENSSTUP00000053230.1"/>
    </source>
</evidence>
<evidence type="ECO:0000256" key="3">
    <source>
        <dbReference type="ARBA" id="ARBA00022840"/>
    </source>
</evidence>
<evidence type="ECO:0000256" key="1">
    <source>
        <dbReference type="ARBA" id="ARBA00022679"/>
    </source>
</evidence>
<dbReference type="GO" id="GO:0005524">
    <property type="term" value="F:ATP binding"/>
    <property type="evidence" value="ECO:0007669"/>
    <property type="project" value="UniProtKB-UniRule"/>
</dbReference>
<dbReference type="InterPro" id="IPR016030">
    <property type="entry name" value="CblAdoTrfase-like"/>
</dbReference>
<accession>A0A674A2F8</accession>
<evidence type="ECO:0000256" key="2">
    <source>
        <dbReference type="ARBA" id="ARBA00022741"/>
    </source>
</evidence>